<evidence type="ECO:0000313" key="2">
    <source>
        <dbReference type="EMBL" id="SVA37235.1"/>
    </source>
</evidence>
<protein>
    <submittedName>
        <fullName evidence="2">Uncharacterized protein</fullName>
    </submittedName>
</protein>
<proteinExistence type="predicted"/>
<reference evidence="2" key="1">
    <citation type="submission" date="2018-05" db="EMBL/GenBank/DDBJ databases">
        <authorList>
            <person name="Lanie J.A."/>
            <person name="Ng W.-L."/>
            <person name="Kazmierczak K.M."/>
            <person name="Andrzejewski T.M."/>
            <person name="Davidsen T.M."/>
            <person name="Wayne K.J."/>
            <person name="Tettelin H."/>
            <person name="Glass J.I."/>
            <person name="Rusch D."/>
            <person name="Podicherti R."/>
            <person name="Tsui H.-C.T."/>
            <person name="Winkler M.E."/>
        </authorList>
    </citation>
    <scope>NUCLEOTIDE SEQUENCE</scope>
</reference>
<organism evidence="2">
    <name type="scientific">marine metagenome</name>
    <dbReference type="NCBI Taxonomy" id="408172"/>
    <lineage>
        <taxon>unclassified sequences</taxon>
        <taxon>metagenomes</taxon>
        <taxon>ecological metagenomes</taxon>
    </lineage>
</organism>
<accession>A0A381VA36</accession>
<evidence type="ECO:0000256" key="1">
    <source>
        <dbReference type="SAM" id="MobiDB-lite"/>
    </source>
</evidence>
<dbReference type="AlphaFoldDB" id="A0A381VA36"/>
<sequence>MSSWSISSPSTLKKLHSISATAPCLSNSLASTSVMKQSTKVGASRSIPAMETNAASDPPGAGWTKIQFEEGHQPLSPLNVRPVPETR</sequence>
<dbReference type="EMBL" id="UINC01008266">
    <property type="protein sequence ID" value="SVA37235.1"/>
    <property type="molecule type" value="Genomic_DNA"/>
</dbReference>
<gene>
    <name evidence="2" type="ORF">METZ01_LOCUS90089</name>
</gene>
<name>A0A381VA36_9ZZZZ</name>
<feature type="region of interest" description="Disordered" evidence="1">
    <location>
        <begin position="41"/>
        <end position="87"/>
    </location>
</feature>